<protein>
    <recommendedName>
        <fullName evidence="3">Guanine nucleotide-binding protein subunit gamma</fullName>
    </recommendedName>
</protein>
<keyword evidence="6" id="KW-0564">Palmitate</keyword>
<evidence type="ECO:0000313" key="12">
    <source>
        <dbReference type="Proteomes" id="UP000005222"/>
    </source>
</evidence>
<keyword evidence="7" id="KW-0807">Transducer</keyword>
<evidence type="ECO:0000259" key="10">
    <source>
        <dbReference type="SMART" id="SM01224"/>
    </source>
</evidence>
<dbReference type="SMART" id="SM01224">
    <property type="entry name" value="G_gamma"/>
    <property type="match status" value="1"/>
</dbReference>
<dbReference type="InterPro" id="IPR015898">
    <property type="entry name" value="G-protein_gamma-like_dom"/>
</dbReference>
<dbReference type="InParanoid" id="G8YFV2"/>
<proteinExistence type="inferred from homology"/>
<keyword evidence="12" id="KW-1185">Reference proteome</keyword>
<reference evidence="11 12" key="1">
    <citation type="journal article" date="2012" name="G3 (Bethesda)">
        <title>Pichia sorbitophila, an interspecies yeast hybrid reveals early steps of genome resolution following polyploidization.</title>
        <authorList>
            <person name="Leh Louis V."/>
            <person name="Despons L."/>
            <person name="Friedrich A."/>
            <person name="Martin T."/>
            <person name="Durrens P."/>
            <person name="Casaregola S."/>
            <person name="Neuveglise C."/>
            <person name="Fairhead C."/>
            <person name="Marck C."/>
            <person name="Cruz J.A."/>
            <person name="Straub M.L."/>
            <person name="Kugler V."/>
            <person name="Sacerdot C."/>
            <person name="Uzunov Z."/>
            <person name="Thierry A."/>
            <person name="Weiss S."/>
            <person name="Bleykasten C."/>
            <person name="De Montigny J."/>
            <person name="Jacques N."/>
            <person name="Jung P."/>
            <person name="Lemaire M."/>
            <person name="Mallet S."/>
            <person name="Morel G."/>
            <person name="Richard G.F."/>
            <person name="Sarkar A."/>
            <person name="Savel G."/>
            <person name="Schacherer J."/>
            <person name="Seret M.L."/>
            <person name="Talla E."/>
            <person name="Samson G."/>
            <person name="Jubin C."/>
            <person name="Poulain J."/>
            <person name="Vacherie B."/>
            <person name="Barbe V."/>
            <person name="Pelletier E."/>
            <person name="Sherman D.J."/>
            <person name="Westhof E."/>
            <person name="Weissenbach J."/>
            <person name="Baret P.V."/>
            <person name="Wincker P."/>
            <person name="Gaillardin C."/>
            <person name="Dujon B."/>
            <person name="Souciet J.L."/>
        </authorList>
    </citation>
    <scope>NUCLEOTIDE SEQUENCE [LARGE SCALE GENOMIC DNA]</scope>
    <source>
        <strain evidence="12">ATCC MYA-4447 / BCRC 22081 / CBS 7064 / NBRC 10061 / NRRL Y-12695</strain>
    </source>
</reference>
<dbReference type="Gene3D" id="4.10.260.10">
    <property type="entry name" value="Transducin (heterotrimeric G protein), gamma chain"/>
    <property type="match status" value="1"/>
</dbReference>
<dbReference type="PANTHER" id="PTHR28189">
    <property type="entry name" value="GUANINE NUCLEOTIDE-BINDING PROTEIN SUBUNIT GAMMA"/>
    <property type="match status" value="1"/>
</dbReference>
<evidence type="ECO:0000256" key="3">
    <source>
        <dbReference type="ARBA" id="ARBA00016111"/>
    </source>
</evidence>
<dbReference type="AlphaFoldDB" id="G8YFV2"/>
<dbReference type="eggNOG" id="ENOG502S5Z5">
    <property type="taxonomic scope" value="Eukaryota"/>
</dbReference>
<evidence type="ECO:0000256" key="5">
    <source>
        <dbReference type="ARBA" id="ARBA00023136"/>
    </source>
</evidence>
<keyword evidence="8" id="KW-0449">Lipoprotein</keyword>
<evidence type="ECO:0000313" key="11">
    <source>
        <dbReference type="EMBL" id="CCE82051.1"/>
    </source>
</evidence>
<accession>G8YFV2</accession>
<dbReference type="OMA" id="CLTIINY"/>
<evidence type="ECO:0000256" key="6">
    <source>
        <dbReference type="ARBA" id="ARBA00023139"/>
    </source>
</evidence>
<dbReference type="InterPro" id="IPR041848">
    <property type="entry name" value="Ste18_fungal"/>
</dbReference>
<dbReference type="EMBL" id="FO082051">
    <property type="protein sequence ID" value="CCE82051.1"/>
    <property type="molecule type" value="Genomic_DNA"/>
</dbReference>
<sequence length="93" mass="10990">MTSIRQEEITNRIAEVKLKRILELNTRLRDTLNRERIRASDASLLIIDYVQKTPDYIISDMWTLPTEENKFHQFKKIRSKKSEMKASGCCSIM</sequence>
<comment type="similarity">
    <text evidence="2">Belongs to the G protein gamma family.</text>
</comment>
<evidence type="ECO:0000256" key="9">
    <source>
        <dbReference type="ARBA" id="ARBA00023289"/>
    </source>
</evidence>
<evidence type="ECO:0000256" key="4">
    <source>
        <dbReference type="ARBA" id="ARBA00022481"/>
    </source>
</evidence>
<dbReference type="Proteomes" id="UP000005222">
    <property type="component" value="Chromosome I"/>
</dbReference>
<dbReference type="PANTHER" id="PTHR28189:SF1">
    <property type="entry name" value="GUANINE NUCLEOTIDE-BINDING PROTEIN SUBUNIT GAMMA"/>
    <property type="match status" value="1"/>
</dbReference>
<comment type="subcellular location">
    <subcellularLocation>
        <location evidence="1">Membrane</location>
    </subcellularLocation>
</comment>
<gene>
    <name evidence="11" type="primary">Piso0_002745</name>
    <name evidence="11" type="ORF">GNLVRS01_PISO0I16882g</name>
</gene>
<dbReference type="GO" id="GO:0000750">
    <property type="term" value="P:pheromone-dependent signal transduction involved in conjugation with cellular fusion"/>
    <property type="evidence" value="ECO:0007669"/>
    <property type="project" value="InterPro"/>
</dbReference>
<keyword evidence="5" id="KW-0472">Membrane</keyword>
<keyword evidence="9" id="KW-0636">Prenylation</keyword>
<organism evidence="11 12">
    <name type="scientific">Pichia sorbitophila (strain ATCC MYA-4447 / BCRC 22081 / CBS 7064 / NBRC 10061 / NRRL Y-12695)</name>
    <name type="common">Hybrid yeast</name>
    <dbReference type="NCBI Taxonomy" id="559304"/>
    <lineage>
        <taxon>Eukaryota</taxon>
        <taxon>Fungi</taxon>
        <taxon>Dikarya</taxon>
        <taxon>Ascomycota</taxon>
        <taxon>Saccharomycotina</taxon>
        <taxon>Pichiomycetes</taxon>
        <taxon>Debaryomycetaceae</taxon>
        <taxon>Millerozyma</taxon>
    </lineage>
</organism>
<dbReference type="FunCoup" id="G8YFV2">
    <property type="interactions" value="142"/>
</dbReference>
<keyword evidence="4" id="KW-0488">Methylation</keyword>
<evidence type="ECO:0000256" key="8">
    <source>
        <dbReference type="ARBA" id="ARBA00023288"/>
    </source>
</evidence>
<dbReference type="GO" id="GO:0007186">
    <property type="term" value="P:G protein-coupled receptor signaling pathway"/>
    <property type="evidence" value="ECO:0007669"/>
    <property type="project" value="InterPro"/>
</dbReference>
<dbReference type="HOGENOM" id="CLU_163540_0_0_1"/>
<dbReference type="GO" id="GO:0031681">
    <property type="term" value="F:G-protein beta-subunit binding"/>
    <property type="evidence" value="ECO:0007669"/>
    <property type="project" value="InterPro"/>
</dbReference>
<dbReference type="OrthoDB" id="19232at2759"/>
<name>G8YFV2_PICSO</name>
<evidence type="ECO:0000256" key="2">
    <source>
        <dbReference type="ARBA" id="ARBA00007431"/>
    </source>
</evidence>
<feature type="domain" description="G protein gamma" evidence="10">
    <location>
        <begin position="14"/>
        <end position="93"/>
    </location>
</feature>
<dbReference type="GO" id="GO:0005834">
    <property type="term" value="C:heterotrimeric G-protein complex"/>
    <property type="evidence" value="ECO:0007669"/>
    <property type="project" value="TreeGrafter"/>
</dbReference>
<evidence type="ECO:0000256" key="1">
    <source>
        <dbReference type="ARBA" id="ARBA00004370"/>
    </source>
</evidence>
<dbReference type="STRING" id="559304.G8YFV2"/>
<evidence type="ECO:0000256" key="7">
    <source>
        <dbReference type="ARBA" id="ARBA00023224"/>
    </source>
</evidence>
<dbReference type="InterPro" id="IPR036284">
    <property type="entry name" value="GGL_sf"/>
</dbReference>
<dbReference type="Pfam" id="PF00631">
    <property type="entry name" value="G-gamma"/>
    <property type="match status" value="1"/>
</dbReference>